<evidence type="ECO:0000256" key="8">
    <source>
        <dbReference type="ARBA" id="ARBA00023209"/>
    </source>
</evidence>
<evidence type="ECO:0000256" key="12">
    <source>
        <dbReference type="HAMAP-Rule" id="MF_03209"/>
    </source>
</evidence>
<keyword evidence="5 12" id="KW-0443">Lipid metabolism</keyword>
<keyword evidence="8 12" id="KW-0594">Phospholipid biosynthesis</keyword>
<evidence type="ECO:0000256" key="7">
    <source>
        <dbReference type="ARBA" id="ARBA00023145"/>
    </source>
</evidence>
<comment type="subcellular location">
    <subcellularLocation>
        <location evidence="12">Golgi apparatus membrane</location>
        <topology evidence="12">Peripheral membrane protein</topology>
        <orientation evidence="12">Cytoplasmic side</orientation>
    </subcellularLocation>
    <subcellularLocation>
        <location evidence="12">Endosome membrane</location>
        <topology evidence="12">Peripheral membrane protein</topology>
        <orientation evidence="12">Cytoplasmic side</orientation>
    </subcellularLocation>
</comment>
<feature type="chain" id="PRO_5042652679" description="Phosphatidylserine decarboxylase 2 beta chain" evidence="12">
    <location>
        <begin position="1"/>
        <end position="1028"/>
    </location>
</feature>
<evidence type="ECO:0000256" key="4">
    <source>
        <dbReference type="ARBA" id="ARBA00022837"/>
    </source>
</evidence>
<dbReference type="HAMAP" id="MF_00663">
    <property type="entry name" value="PS_decarb_PSD_B_type2"/>
    <property type="match status" value="1"/>
</dbReference>
<dbReference type="PROSITE" id="PS50004">
    <property type="entry name" value="C2"/>
    <property type="match status" value="2"/>
</dbReference>
<dbReference type="EC" id="4.1.1.65" evidence="12"/>
<comment type="PTM">
    <text evidence="12">Is synthesized initially as an inactive proenzyme. Formation of the active enzyme involves a self-maturation process in which the active site pyruvoyl group is generated from an internal serine residue via an autocatalytic post-translational modification. Two non-identical subunits are generated from the proenzyme in this reaction, and the pyruvate is formed at the N-terminus of the alpha chain, which is derived from the carboxyl end of the proenzyme. The autoendoproteolytic cleavage occurs by a canonical serine protease mechanism, in which the side chain hydroxyl group of the serine supplies its oxygen atom to form the C-terminus of the beta chain, while the remainder of the serine residue undergoes an oxidative deamination to produce ammonia and the pyruvoyl prosthetic group on the alpha chain. During this reaction, the Ser that is part of the protease active site of the proenzyme becomes the pyruvoyl prosthetic group, which constitutes an essential element of the active site of the mature decarboxylase.</text>
</comment>
<feature type="region of interest" description="Disordered" evidence="13">
    <location>
        <begin position="1065"/>
        <end position="1104"/>
    </location>
</feature>
<feature type="compositionally biased region" description="Polar residues" evidence="13">
    <location>
        <begin position="623"/>
        <end position="660"/>
    </location>
</feature>
<accession>A0AAN8NDK1</accession>
<feature type="compositionally biased region" description="Polar residues" evidence="13">
    <location>
        <begin position="425"/>
        <end position="437"/>
    </location>
</feature>
<feature type="site" description="Cleavage (non-hydrolytic); by autocatalysis" evidence="12">
    <location>
        <begin position="1028"/>
        <end position="1029"/>
    </location>
</feature>
<dbReference type="Gene3D" id="2.60.40.150">
    <property type="entry name" value="C2 domain"/>
    <property type="match status" value="2"/>
</dbReference>
<feature type="chain" id="PRO_5042652678" description="Phosphatidylserine decarboxylase 2 alpha chain" evidence="12">
    <location>
        <begin position="1029"/>
        <end position="1104"/>
    </location>
</feature>
<dbReference type="Gene3D" id="1.10.238.10">
    <property type="entry name" value="EF-hand"/>
    <property type="match status" value="1"/>
</dbReference>
<dbReference type="SUPFAM" id="SSF47473">
    <property type="entry name" value="EF-hand"/>
    <property type="match status" value="1"/>
</dbReference>
<evidence type="ECO:0000256" key="10">
    <source>
        <dbReference type="ARBA" id="ARBA00023264"/>
    </source>
</evidence>
<protein>
    <recommendedName>
        <fullName evidence="12">Phosphatidylserine decarboxylase proenzyme 2</fullName>
        <ecNumber evidence="12">4.1.1.65</ecNumber>
    </recommendedName>
    <component>
        <recommendedName>
            <fullName evidence="12">Phosphatidylserine decarboxylase 2 beta chain</fullName>
        </recommendedName>
    </component>
    <component>
        <recommendedName>
            <fullName evidence="12">Phosphatidylserine decarboxylase 2 alpha chain</fullName>
        </recommendedName>
    </component>
</protein>
<keyword evidence="2 12" id="KW-0444">Lipid biosynthesis</keyword>
<evidence type="ECO:0000313" key="16">
    <source>
        <dbReference type="EMBL" id="KAK6514213.1"/>
    </source>
</evidence>
<dbReference type="InterPro" id="IPR003817">
    <property type="entry name" value="PS_Dcarbxylase"/>
</dbReference>
<feature type="active site" description="Charge relay system; for autoendoproteolytic cleavage activity" evidence="12">
    <location>
        <position position="942"/>
    </location>
</feature>
<evidence type="ECO:0000256" key="3">
    <source>
        <dbReference type="ARBA" id="ARBA00022793"/>
    </source>
</evidence>
<comment type="domain">
    <text evidence="12">The C2 domains have an essential, but non-catalytic function. They may facilitate interactions with other proteins and are required for lipid transport function.</text>
</comment>
<dbReference type="GO" id="GO:0016540">
    <property type="term" value="P:protein autoprocessing"/>
    <property type="evidence" value="ECO:0007669"/>
    <property type="project" value="UniProtKB-UniRule"/>
</dbReference>
<dbReference type="GO" id="GO:0010008">
    <property type="term" value="C:endosome membrane"/>
    <property type="evidence" value="ECO:0007669"/>
    <property type="project" value="UniProtKB-SubCell"/>
</dbReference>
<dbReference type="InterPro" id="IPR011992">
    <property type="entry name" value="EF-hand-dom_pair"/>
</dbReference>
<feature type="compositionally biased region" description="Low complexity" evidence="13">
    <location>
        <begin position="1"/>
        <end position="12"/>
    </location>
</feature>
<feature type="compositionally biased region" description="Acidic residues" evidence="13">
    <location>
        <begin position="203"/>
        <end position="220"/>
    </location>
</feature>
<keyword evidence="3 12" id="KW-0210">Decarboxylase</keyword>
<dbReference type="InterPro" id="IPR002048">
    <property type="entry name" value="EF_hand_dom"/>
</dbReference>
<dbReference type="GO" id="GO:0005509">
    <property type="term" value="F:calcium ion binding"/>
    <property type="evidence" value="ECO:0007669"/>
    <property type="project" value="InterPro"/>
</dbReference>
<comment type="caution">
    <text evidence="16">The sequence shown here is derived from an EMBL/GenBank/DDBJ whole genome shotgun (WGS) entry which is preliminary data.</text>
</comment>
<evidence type="ECO:0000256" key="1">
    <source>
        <dbReference type="ARBA" id="ARBA00005189"/>
    </source>
</evidence>
<evidence type="ECO:0000313" key="17">
    <source>
        <dbReference type="Proteomes" id="UP001307849"/>
    </source>
</evidence>
<dbReference type="InterPro" id="IPR035892">
    <property type="entry name" value="C2_domain_sf"/>
</dbReference>
<dbReference type="InterPro" id="IPR033179">
    <property type="entry name" value="PSD_type2_pro"/>
</dbReference>
<evidence type="ECO:0000259" key="15">
    <source>
        <dbReference type="PROSITE" id="PS50222"/>
    </source>
</evidence>
<evidence type="ECO:0000256" key="6">
    <source>
        <dbReference type="ARBA" id="ARBA00023136"/>
    </source>
</evidence>
<feature type="active site" description="Charge relay system; for autoendoproteolytic cleavage activity" evidence="12">
    <location>
        <position position="1029"/>
    </location>
</feature>
<dbReference type="NCBIfam" id="TIGR00163">
    <property type="entry name" value="PS_decarb"/>
    <property type="match status" value="1"/>
</dbReference>
<sequence>MGPLSRPSLGRLGRSRSGHGTPNLSRGASPKIMTDVSDLVLKVTVVQGRNLAPKDRSGKSDPYVVVTLDDYRNVTHAVPKSLDPTWNTTFDMPLAKTGAHELHCICWDKDRFGKDYMGEFEVSLDEFFSSGTSEVSSRWFELVSTRKKAKISGEIQLSLLVVDKSGKPASVDQILSVFKASPSVAGTPLLELENPAGLGLDMGSDEEVSDEDEESGDESPETPGLPKQEGEEKKKSKKRLKLKGRGKGTKSKKKVSSYELTNNGDVVGVLFIEILSCSDLPPEKNMTRTSFDCDPFVVVSLGKKTYRTRVIRHCLDPKFDEKMVFQLLRHEQNYSLNFAVVDKDKFSGNDFVAQVDLPVQDVIATAPKSKGGNGLYEMPDFSTYDMSASVSSSSNGNKSRFRLPLSRSSSATNLAKKGRDLSSKPAGSSTSLYQMTSKPPPIELPPATKDGQLVPPALLTPTPPTPTSEEPSIPQIDANEYNLKAFDLPLLMKNKERWEGKHSPGLHIRAKYIPYPALRQQFWRVMLRQYDADDSGMISRVELTTMLDSLGSTLKASTIDGFFERFAEENGNSLDNCLDCELTMDQAVICLEDQLATTSKSTNRGYSPYNHSSPSLSKDEQLTDTASTKSDTNSDSYTPASQSKSQSTYSLNQTLTTPTLSVPGMGSSGEEGANLSNDGLADEDEKEEHVIVVKECPLCHQPRLQKRSEVDIVTHLATCASQDWRRVDRLVMGGFVTSSQAQRKWYSKVITKVSYGGYKLGANSANILIQDRITGLISEERMSVYVRLGIRLLYKGLKSSSMEKKKIRQLLESLSYKQGKKYDNPASAREIKPFIAFHQLNIDEVLRPLDEFKTFNEFFYRELKPGARPVSYPDNPKIIVSPADCRSVVFDTIDDATRIWVKGRDFSVERLLGTAYGDEAKRFNGGALGIFRLAPQDYHRFHIPVDGVMGEPRLIKGEYYTVNPMAIRSALDVYGENVRIIVPIDSVAHGRVMVVCVGAMMVGSTVITAKGGSTVARGDELGYFKFGGSTLVVLFEPNTMRWDDDLIANSSEAVETLIRVGMSVGHSPDQREVGHETISKHVTAADKADAKRRVEGSLAPPRNE</sequence>
<dbReference type="PROSITE" id="PS50222">
    <property type="entry name" value="EF_HAND_2"/>
    <property type="match status" value="1"/>
</dbReference>
<evidence type="ECO:0000259" key="14">
    <source>
        <dbReference type="PROSITE" id="PS50004"/>
    </source>
</evidence>
<feature type="region of interest" description="Disordered" evidence="13">
    <location>
        <begin position="195"/>
        <end position="255"/>
    </location>
</feature>
<name>A0AAN8NDK1_9PEZI</name>
<evidence type="ECO:0000256" key="5">
    <source>
        <dbReference type="ARBA" id="ARBA00023098"/>
    </source>
</evidence>
<dbReference type="PROSITE" id="PS00018">
    <property type="entry name" value="EF_HAND_1"/>
    <property type="match status" value="1"/>
</dbReference>
<keyword evidence="9 12" id="KW-0456">Lyase</keyword>
<keyword evidence="17" id="KW-1185">Reference proteome</keyword>
<dbReference type="EMBL" id="JAVHJM010000005">
    <property type="protein sequence ID" value="KAK6514213.1"/>
    <property type="molecule type" value="Genomic_DNA"/>
</dbReference>
<dbReference type="SUPFAM" id="SSF49562">
    <property type="entry name" value="C2 domain (Calcium/lipid-binding domain, CaLB)"/>
    <property type="match status" value="2"/>
</dbReference>
<feature type="active site" description="Schiff-base intermediate with substrate; via pyruvic acid; for decarboxylase activity" evidence="12">
    <location>
        <position position="1029"/>
    </location>
</feature>
<dbReference type="Proteomes" id="UP001307849">
    <property type="component" value="Unassembled WGS sequence"/>
</dbReference>
<keyword evidence="12" id="KW-0333">Golgi apparatus</keyword>
<evidence type="ECO:0000256" key="2">
    <source>
        <dbReference type="ARBA" id="ARBA00022516"/>
    </source>
</evidence>
<keyword evidence="12" id="KW-0967">Endosome</keyword>
<feature type="region of interest" description="Disordered" evidence="13">
    <location>
        <begin position="1"/>
        <end position="30"/>
    </location>
</feature>
<feature type="region of interest" description="Disordered" evidence="13">
    <location>
        <begin position="600"/>
        <end position="686"/>
    </location>
</feature>
<comment type="catalytic activity">
    <reaction evidence="12">
        <text>a 1,2-diacyl-sn-glycero-3-phospho-L-serine + H(+) = a 1,2-diacyl-sn-glycero-3-phosphoethanolamine + CO2</text>
        <dbReference type="Rhea" id="RHEA:20828"/>
        <dbReference type="ChEBI" id="CHEBI:15378"/>
        <dbReference type="ChEBI" id="CHEBI:16526"/>
        <dbReference type="ChEBI" id="CHEBI:57262"/>
        <dbReference type="ChEBI" id="CHEBI:64612"/>
        <dbReference type="EC" id="4.1.1.65"/>
    </reaction>
</comment>
<dbReference type="GO" id="GO:0000139">
    <property type="term" value="C:Golgi membrane"/>
    <property type="evidence" value="ECO:0007669"/>
    <property type="project" value="UniProtKB-SubCell"/>
</dbReference>
<feature type="region of interest" description="Disordered" evidence="13">
    <location>
        <begin position="386"/>
        <end position="476"/>
    </location>
</feature>
<dbReference type="Pfam" id="PF02666">
    <property type="entry name" value="PS_Dcarbxylase"/>
    <property type="match status" value="1"/>
</dbReference>
<comment type="similarity">
    <text evidence="12">Belongs to the phosphatidylserine decarboxylase family. PSD-B subfamily. Eukaryotic type II sub-subfamily.</text>
</comment>
<proteinExistence type="inferred from homology"/>
<dbReference type="GO" id="GO:0006646">
    <property type="term" value="P:phosphatidylethanolamine biosynthetic process"/>
    <property type="evidence" value="ECO:0007669"/>
    <property type="project" value="UniProtKB-UniRule"/>
</dbReference>
<comment type="subunit">
    <text evidence="12">Heterodimer of a large membrane-associated beta subunit and a small pyruvoyl-containing alpha subunit. Interacts with pstB2. This interaction may be a means to structurally tether the donor membrane (ER) harboring PstB2 to acceptor membranes (Golgi/endosomes) harboring PSD2 during PtdSer transport to the site of PtdEtn synthesis.</text>
</comment>
<comment type="function">
    <text evidence="12">Catalyzes the formation of phosphatidylethanolamine (PtdEtn) from phosphatidylserine (PtdSer). Plays a central role in phospholipid metabolism and in the interorganelle trafficking of phosphatidylserine.</text>
</comment>
<evidence type="ECO:0000256" key="13">
    <source>
        <dbReference type="SAM" id="MobiDB-lite"/>
    </source>
</evidence>
<feature type="domain" description="C2" evidence="14">
    <location>
        <begin position="249"/>
        <end position="372"/>
    </location>
</feature>
<dbReference type="PANTHER" id="PTHR10067">
    <property type="entry name" value="PHOSPHATIDYLSERINE DECARBOXYLASE"/>
    <property type="match status" value="1"/>
</dbReference>
<dbReference type="InterPro" id="IPR000008">
    <property type="entry name" value="C2_dom"/>
</dbReference>
<comment type="cofactor">
    <cofactor evidence="12">
        <name>pyruvate</name>
        <dbReference type="ChEBI" id="CHEBI:15361"/>
    </cofactor>
    <text evidence="12">Binds 1 pyruvoyl group covalently per subunit.</text>
</comment>
<dbReference type="InterPro" id="IPR018247">
    <property type="entry name" value="EF_Hand_1_Ca_BS"/>
</dbReference>
<gene>
    <name evidence="12" type="primary">PSD2</name>
    <name evidence="16" type="ORF">TWF506_008617</name>
</gene>
<keyword evidence="4" id="KW-0106">Calcium</keyword>
<organism evidence="16 17">
    <name type="scientific">Arthrobotrys conoides</name>
    <dbReference type="NCBI Taxonomy" id="74498"/>
    <lineage>
        <taxon>Eukaryota</taxon>
        <taxon>Fungi</taxon>
        <taxon>Dikarya</taxon>
        <taxon>Ascomycota</taxon>
        <taxon>Pezizomycotina</taxon>
        <taxon>Orbiliomycetes</taxon>
        <taxon>Orbiliales</taxon>
        <taxon>Orbiliaceae</taxon>
        <taxon>Arthrobotrys</taxon>
    </lineage>
</organism>
<feature type="domain" description="EF-hand" evidence="15">
    <location>
        <begin position="518"/>
        <end position="553"/>
    </location>
</feature>
<keyword evidence="11 12" id="KW-0670">Pyruvate</keyword>
<keyword evidence="10 12" id="KW-1208">Phospholipid metabolism</keyword>
<feature type="compositionally biased region" description="Basic and acidic residues" evidence="13">
    <location>
        <begin position="1068"/>
        <end position="1095"/>
    </location>
</feature>
<dbReference type="GO" id="GO:0005795">
    <property type="term" value="C:Golgi stack"/>
    <property type="evidence" value="ECO:0007669"/>
    <property type="project" value="UniProtKB-UniRule"/>
</dbReference>
<evidence type="ECO:0000256" key="9">
    <source>
        <dbReference type="ARBA" id="ARBA00023239"/>
    </source>
</evidence>
<dbReference type="Pfam" id="PF00168">
    <property type="entry name" value="C2"/>
    <property type="match status" value="2"/>
</dbReference>
<comment type="pathway">
    <text evidence="1">Lipid metabolism.</text>
</comment>
<dbReference type="GO" id="GO:0004609">
    <property type="term" value="F:phosphatidylserine decarboxylase activity"/>
    <property type="evidence" value="ECO:0007669"/>
    <property type="project" value="UniProtKB-UniRule"/>
</dbReference>
<keyword evidence="6 12" id="KW-0472">Membrane</keyword>
<feature type="active site" description="Charge relay system; for autoendoproteolytic cleavage activity" evidence="12">
    <location>
        <position position="884"/>
    </location>
</feature>
<dbReference type="SMART" id="SM00239">
    <property type="entry name" value="C2"/>
    <property type="match status" value="2"/>
</dbReference>
<keyword evidence="7 12" id="KW-0865">Zymogen</keyword>
<feature type="domain" description="C2" evidence="14">
    <location>
        <begin position="18"/>
        <end position="140"/>
    </location>
</feature>
<dbReference type="PANTHER" id="PTHR10067:SF17">
    <property type="entry name" value="PHOSPHATIDYLSERINE DECARBOXYLASE PROENZYME 2"/>
    <property type="match status" value="1"/>
</dbReference>
<reference evidence="16 17" key="1">
    <citation type="submission" date="2019-10" db="EMBL/GenBank/DDBJ databases">
        <authorList>
            <person name="Palmer J.M."/>
        </authorList>
    </citation>
    <scope>NUCLEOTIDE SEQUENCE [LARGE SCALE GENOMIC DNA]</scope>
    <source>
        <strain evidence="16 17">TWF506</strain>
    </source>
</reference>
<feature type="compositionally biased region" description="Polar residues" evidence="13">
    <location>
        <begin position="600"/>
        <end position="616"/>
    </location>
</feature>
<feature type="modified residue" description="Pyruvic acid (Ser); by autocatalysis" evidence="12">
    <location>
        <position position="1029"/>
    </location>
</feature>
<dbReference type="InterPro" id="IPR033177">
    <property type="entry name" value="PSD-B"/>
</dbReference>
<comment type="pathway">
    <text evidence="12">Phospholipid metabolism; phosphatidylethanolamine biosynthesis; phosphatidylethanolamine from CDP-diacylglycerol: step 2/2.</text>
</comment>
<dbReference type="AlphaFoldDB" id="A0AAN8NDK1"/>
<evidence type="ECO:0000256" key="11">
    <source>
        <dbReference type="ARBA" id="ARBA00023317"/>
    </source>
</evidence>
<feature type="compositionally biased region" description="Low complexity" evidence="13">
    <location>
        <begin position="386"/>
        <end position="410"/>
    </location>
</feature>
<feature type="compositionally biased region" description="Basic residues" evidence="13">
    <location>
        <begin position="235"/>
        <end position="255"/>
    </location>
</feature>